<protein>
    <submittedName>
        <fullName evidence="1">Uncharacterized protein</fullName>
    </submittedName>
</protein>
<evidence type="ECO:0000313" key="1">
    <source>
        <dbReference type="EMBL" id="TFK60424.1"/>
    </source>
</evidence>
<reference evidence="1 2" key="1">
    <citation type="journal article" date="2019" name="Nat. Ecol. Evol.">
        <title>Megaphylogeny resolves global patterns of mushroom evolution.</title>
        <authorList>
            <person name="Varga T."/>
            <person name="Krizsan K."/>
            <person name="Foldi C."/>
            <person name="Dima B."/>
            <person name="Sanchez-Garcia M."/>
            <person name="Sanchez-Ramirez S."/>
            <person name="Szollosi G.J."/>
            <person name="Szarkandi J.G."/>
            <person name="Papp V."/>
            <person name="Albert L."/>
            <person name="Andreopoulos W."/>
            <person name="Angelini C."/>
            <person name="Antonin V."/>
            <person name="Barry K.W."/>
            <person name="Bougher N.L."/>
            <person name="Buchanan P."/>
            <person name="Buyck B."/>
            <person name="Bense V."/>
            <person name="Catcheside P."/>
            <person name="Chovatia M."/>
            <person name="Cooper J."/>
            <person name="Damon W."/>
            <person name="Desjardin D."/>
            <person name="Finy P."/>
            <person name="Geml J."/>
            <person name="Haridas S."/>
            <person name="Hughes K."/>
            <person name="Justo A."/>
            <person name="Karasinski D."/>
            <person name="Kautmanova I."/>
            <person name="Kiss B."/>
            <person name="Kocsube S."/>
            <person name="Kotiranta H."/>
            <person name="LaButti K.M."/>
            <person name="Lechner B.E."/>
            <person name="Liimatainen K."/>
            <person name="Lipzen A."/>
            <person name="Lukacs Z."/>
            <person name="Mihaltcheva S."/>
            <person name="Morgado L.N."/>
            <person name="Niskanen T."/>
            <person name="Noordeloos M.E."/>
            <person name="Ohm R.A."/>
            <person name="Ortiz-Santana B."/>
            <person name="Ovrebo C."/>
            <person name="Racz N."/>
            <person name="Riley R."/>
            <person name="Savchenko A."/>
            <person name="Shiryaev A."/>
            <person name="Soop K."/>
            <person name="Spirin V."/>
            <person name="Szebenyi C."/>
            <person name="Tomsovsky M."/>
            <person name="Tulloss R.E."/>
            <person name="Uehling J."/>
            <person name="Grigoriev I.V."/>
            <person name="Vagvolgyi C."/>
            <person name="Papp T."/>
            <person name="Martin F.M."/>
            <person name="Miettinen O."/>
            <person name="Hibbett D.S."/>
            <person name="Nagy L.G."/>
        </authorList>
    </citation>
    <scope>NUCLEOTIDE SEQUENCE [LARGE SCALE GENOMIC DNA]</scope>
    <source>
        <strain evidence="1 2">NL-1719</strain>
    </source>
</reference>
<accession>A0ACD3A548</accession>
<gene>
    <name evidence="1" type="ORF">BDN72DRAFT_864369</name>
</gene>
<proteinExistence type="predicted"/>
<dbReference type="Proteomes" id="UP000308600">
    <property type="component" value="Unassembled WGS sequence"/>
</dbReference>
<evidence type="ECO:0000313" key="2">
    <source>
        <dbReference type="Proteomes" id="UP000308600"/>
    </source>
</evidence>
<dbReference type="EMBL" id="ML208777">
    <property type="protein sequence ID" value="TFK60424.1"/>
    <property type="molecule type" value="Genomic_DNA"/>
</dbReference>
<name>A0ACD3A548_9AGAR</name>
<organism evidence="1 2">
    <name type="scientific">Pluteus cervinus</name>
    <dbReference type="NCBI Taxonomy" id="181527"/>
    <lineage>
        <taxon>Eukaryota</taxon>
        <taxon>Fungi</taxon>
        <taxon>Dikarya</taxon>
        <taxon>Basidiomycota</taxon>
        <taxon>Agaricomycotina</taxon>
        <taxon>Agaricomycetes</taxon>
        <taxon>Agaricomycetidae</taxon>
        <taxon>Agaricales</taxon>
        <taxon>Pluteineae</taxon>
        <taxon>Pluteaceae</taxon>
        <taxon>Pluteus</taxon>
    </lineage>
</organism>
<keyword evidence="2" id="KW-1185">Reference proteome</keyword>
<sequence length="407" mass="43285">MTAKASTRGSVDLRNQAPTKALKDLARAASEGCKAGPTSLKVAEKGSGAGWRRRGRERSRWNIGNPRNQFPTKVPQNLVRAASEGCKTGPSGLKMISSVVGAVGGGEGVGSGAGGISRTSPTEGTWDYGEESRVVAAYAEVGEERKCNCVPSSLHLGPLGGPYMRVLNLRGCLHGIRLIVLSAMNRMGGCGSMIPQSGGRVPVPDTKERCGVEKTSQRKVSCTSAQQLEDRAVEYPLGNVGLGRWRGVPTIVEVKGIELGVVVGDLEFGEHAEVDQSGYLRPQADIAVTSATTARVQVVAKIVRRKTRTRQPNAAEPTLGKIHKVLSFNVNCLGLKYITRGKQRNLTLKADNVLGFCVGLTRFSVDSQGEVKGSSSTKVNPHQASRFKVGRMMPSLQSGLEVPTNPE</sequence>